<gene>
    <name evidence="1" type="ORF">BOO71_0000424</name>
</gene>
<comment type="caution">
    <text evidence="1">The sequence shown here is derived from an EMBL/GenBank/DDBJ whole genome shotgun (WGS) entry which is preliminary data.</text>
</comment>
<dbReference type="AlphaFoldDB" id="A0A1U7P4N9"/>
<name>A0A1U7P4N9_9DEIO</name>
<dbReference type="STRING" id="249408.BOO71_0000424"/>
<evidence type="ECO:0000313" key="2">
    <source>
        <dbReference type="Proteomes" id="UP000186607"/>
    </source>
</evidence>
<dbReference type="EMBL" id="MSTI01000007">
    <property type="protein sequence ID" value="OLV20132.1"/>
    <property type="molecule type" value="Genomic_DNA"/>
</dbReference>
<evidence type="ECO:0000313" key="1">
    <source>
        <dbReference type="EMBL" id="OLV20132.1"/>
    </source>
</evidence>
<accession>A0A1U7P4N9</accession>
<reference evidence="1 2" key="1">
    <citation type="submission" date="2017-01" db="EMBL/GenBank/DDBJ databases">
        <title>Genome Analysis of Deinococcus marmoris KOPRI26562.</title>
        <authorList>
            <person name="Kim J.H."/>
            <person name="Oh H.-M."/>
        </authorList>
    </citation>
    <scope>NUCLEOTIDE SEQUENCE [LARGE SCALE GENOMIC DNA]</scope>
    <source>
        <strain evidence="1 2">KOPRI26562</strain>
    </source>
</reference>
<keyword evidence="2" id="KW-1185">Reference proteome</keyword>
<dbReference type="Proteomes" id="UP000186607">
    <property type="component" value="Unassembled WGS sequence"/>
</dbReference>
<organism evidence="1 2">
    <name type="scientific">Deinococcus marmoris</name>
    <dbReference type="NCBI Taxonomy" id="249408"/>
    <lineage>
        <taxon>Bacteria</taxon>
        <taxon>Thermotogati</taxon>
        <taxon>Deinococcota</taxon>
        <taxon>Deinococci</taxon>
        <taxon>Deinococcales</taxon>
        <taxon>Deinococcaceae</taxon>
        <taxon>Deinococcus</taxon>
    </lineage>
</organism>
<protein>
    <submittedName>
        <fullName evidence="1">Uncharacterized protein</fullName>
    </submittedName>
</protein>
<proteinExistence type="predicted"/>
<sequence>MSMADRRAVMELAHRGVTQRSLVGAEALMRLPIAAAKVLEEMTDGPVRAYMAVGVDEVAALEAFMAARPKVDG</sequence>